<evidence type="ECO:0000313" key="1">
    <source>
        <dbReference type="EMBL" id="VFK25601.1"/>
    </source>
</evidence>
<protein>
    <submittedName>
        <fullName evidence="2">Uncharacterized protein</fullName>
    </submittedName>
</protein>
<gene>
    <name evidence="1" type="ORF">BECKLPF1236A_GA0070988_104821</name>
    <name evidence="2" type="ORF">BECKLPF1236C_GA0070990_103972</name>
</gene>
<name>A0A450Y229_9GAMM</name>
<dbReference type="EMBL" id="CAADFM010000482">
    <property type="protein sequence ID" value="VFK25601.1"/>
    <property type="molecule type" value="Genomic_DNA"/>
</dbReference>
<evidence type="ECO:0000313" key="2">
    <source>
        <dbReference type="EMBL" id="VFK35601.1"/>
    </source>
</evidence>
<accession>A0A450Y229</accession>
<reference evidence="2" key="1">
    <citation type="submission" date="2019-02" db="EMBL/GenBank/DDBJ databases">
        <authorList>
            <person name="Gruber-Vodicka R. H."/>
            <person name="Seah K. B. B."/>
        </authorList>
    </citation>
    <scope>NUCLEOTIDE SEQUENCE</scope>
    <source>
        <strain evidence="1">BECK_S312</strain>
        <strain evidence="2">BECK_S426</strain>
    </source>
</reference>
<proteinExistence type="predicted"/>
<dbReference type="EMBL" id="CAADFP010000397">
    <property type="protein sequence ID" value="VFK35601.1"/>
    <property type="molecule type" value="Genomic_DNA"/>
</dbReference>
<dbReference type="AlphaFoldDB" id="A0A450Y229"/>
<organism evidence="2">
    <name type="scientific">Candidatus Kentrum sp. LPFa</name>
    <dbReference type="NCBI Taxonomy" id="2126335"/>
    <lineage>
        <taxon>Bacteria</taxon>
        <taxon>Pseudomonadati</taxon>
        <taxon>Pseudomonadota</taxon>
        <taxon>Gammaproteobacteria</taxon>
        <taxon>Candidatus Kentrum</taxon>
    </lineage>
</organism>
<sequence length="41" mass="4617">MILDVEGIDKMYSNLYQPRLQTGAGIATFFREEPSEATPQV</sequence>